<dbReference type="STRING" id="1236973.JCM9157_2024"/>
<dbReference type="EC" id="6.3.2.17" evidence="7"/>
<dbReference type="RefSeq" id="WP_035664093.1">
    <property type="nucleotide sequence ID" value="NZ_BAUV01000012.1"/>
</dbReference>
<dbReference type="FunFam" id="3.40.1190.10:FF:000004">
    <property type="entry name" value="Dihydrofolate synthase/folylpolyglutamate synthase"/>
    <property type="match status" value="1"/>
</dbReference>
<comment type="similarity">
    <text evidence="4 18">Belongs to the folylpolyglutamate synthase family.</text>
</comment>
<evidence type="ECO:0000256" key="12">
    <source>
        <dbReference type="ARBA" id="ARBA00022840"/>
    </source>
</evidence>
<dbReference type="OrthoDB" id="9809356at2"/>
<evidence type="ECO:0000313" key="21">
    <source>
        <dbReference type="EMBL" id="GAE34940.1"/>
    </source>
</evidence>
<dbReference type="Pfam" id="PF08245">
    <property type="entry name" value="Mur_ligase_M"/>
    <property type="match status" value="1"/>
</dbReference>
<dbReference type="EC" id="6.3.2.12" evidence="6"/>
<dbReference type="AlphaFoldDB" id="W4QS60"/>
<reference evidence="21 22" key="1">
    <citation type="journal article" date="2014" name="Genome Announc.">
        <title>Draft Genome Sequences of Three Alkaliphilic Bacillus Strains, Bacillus wakoensis JCM 9140T, Bacillus akibai JCM 9157T, and Bacillus hemicellulosilyticus JCM 9152T.</title>
        <authorList>
            <person name="Yuki M."/>
            <person name="Oshima K."/>
            <person name="Suda W."/>
            <person name="Oshida Y."/>
            <person name="Kitamura K."/>
            <person name="Iida T."/>
            <person name="Hattori M."/>
            <person name="Ohkuma M."/>
        </authorList>
    </citation>
    <scope>NUCLEOTIDE SEQUENCE [LARGE SCALE GENOMIC DNA]</scope>
    <source>
        <strain evidence="21 22">JCM 9157</strain>
    </source>
</reference>
<dbReference type="PANTHER" id="PTHR11136:SF0">
    <property type="entry name" value="DIHYDROFOLATE SYNTHETASE-RELATED"/>
    <property type="match status" value="1"/>
</dbReference>
<evidence type="ECO:0000256" key="1">
    <source>
        <dbReference type="ARBA" id="ARBA00001946"/>
    </source>
</evidence>
<comment type="cofactor">
    <cofactor evidence="1">
        <name>Mg(2+)</name>
        <dbReference type="ChEBI" id="CHEBI:18420"/>
    </cofactor>
</comment>
<dbReference type="InterPro" id="IPR001645">
    <property type="entry name" value="Folylpolyglutamate_synth"/>
</dbReference>
<organism evidence="21 22">
    <name type="scientific">Halalkalibacter akibai (strain ATCC 43226 / DSM 21942 / CIP 109018 / JCM 9157 / 1139)</name>
    <name type="common">Bacillus akibai</name>
    <dbReference type="NCBI Taxonomy" id="1236973"/>
    <lineage>
        <taxon>Bacteria</taxon>
        <taxon>Bacillati</taxon>
        <taxon>Bacillota</taxon>
        <taxon>Bacilli</taxon>
        <taxon>Bacillales</taxon>
        <taxon>Bacillaceae</taxon>
        <taxon>Halalkalibacter</taxon>
    </lineage>
</organism>
<comment type="catalytic activity">
    <reaction evidence="17">
        <text>7,8-dihydropteroate + L-glutamate + ATP = 7,8-dihydrofolate + ADP + phosphate + H(+)</text>
        <dbReference type="Rhea" id="RHEA:23584"/>
        <dbReference type="ChEBI" id="CHEBI:15378"/>
        <dbReference type="ChEBI" id="CHEBI:17839"/>
        <dbReference type="ChEBI" id="CHEBI:29985"/>
        <dbReference type="ChEBI" id="CHEBI:30616"/>
        <dbReference type="ChEBI" id="CHEBI:43474"/>
        <dbReference type="ChEBI" id="CHEBI:57451"/>
        <dbReference type="ChEBI" id="CHEBI:456216"/>
        <dbReference type="EC" id="6.3.2.12"/>
    </reaction>
</comment>
<evidence type="ECO:0000259" key="19">
    <source>
        <dbReference type="Pfam" id="PF02875"/>
    </source>
</evidence>
<keyword evidence="14" id="KW-0289">Folate biosynthesis</keyword>
<keyword evidence="12 18" id="KW-0067">ATP-binding</keyword>
<evidence type="ECO:0000256" key="6">
    <source>
        <dbReference type="ARBA" id="ARBA00013023"/>
    </source>
</evidence>
<evidence type="ECO:0000256" key="9">
    <source>
        <dbReference type="ARBA" id="ARBA00022598"/>
    </source>
</evidence>
<dbReference type="GO" id="GO:0005737">
    <property type="term" value="C:cytoplasm"/>
    <property type="evidence" value="ECO:0007669"/>
    <property type="project" value="TreeGrafter"/>
</dbReference>
<evidence type="ECO:0000256" key="2">
    <source>
        <dbReference type="ARBA" id="ARBA00004799"/>
    </source>
</evidence>
<evidence type="ECO:0000256" key="15">
    <source>
        <dbReference type="ARBA" id="ARBA00030592"/>
    </source>
</evidence>
<feature type="domain" description="Mur ligase central" evidence="20">
    <location>
        <begin position="45"/>
        <end position="272"/>
    </location>
</feature>
<comment type="subunit">
    <text evidence="5">Monomer.</text>
</comment>
<evidence type="ECO:0000256" key="3">
    <source>
        <dbReference type="ARBA" id="ARBA00005150"/>
    </source>
</evidence>
<keyword evidence="11 18" id="KW-0547">Nucleotide-binding</keyword>
<evidence type="ECO:0000256" key="13">
    <source>
        <dbReference type="ARBA" id="ARBA00022842"/>
    </source>
</evidence>
<evidence type="ECO:0000259" key="20">
    <source>
        <dbReference type="Pfam" id="PF08245"/>
    </source>
</evidence>
<dbReference type="Pfam" id="PF02875">
    <property type="entry name" value="Mur_ligase_C"/>
    <property type="match status" value="1"/>
</dbReference>
<sequence>MNSRSEVIEWVEGLLPFGIKPGLERMEAMLDSLGEPQQKLKTIHIAGTNGKGSTVSFIRHILEAEGYSVGTFTSPSIEFFEDRISVNGIPISEVDLIATANRIRPLVEKISQTELGSPTEFEVITAIAIDYFTNIAQPDVVLMEVGLGGRLDSTNVITPILSVITSIGYDHMHILGNSLSEIAFEKAGIIKPGVPVVSAVPQLEAKAVIQNQATTLSSDLYELDKHFTQTLVSIDEQKQVFTYQSENDSFDVTIQMPGRHQRENAALAICAVQVLQTTQQFQINEDSLKTGLFYTTWPGRFERIEAEPVVILDGAHNKEGMEALAETLSLHYPDKRYRFVIAATKEKDMDVLLQPFTNWHATFTFTSFPFERAAKAVDLWEQAPVKQKRYSEDWEQVLDEERSSTQLDEVFIICGSLYFISKVREKWKSLVKLST</sequence>
<evidence type="ECO:0000313" key="22">
    <source>
        <dbReference type="Proteomes" id="UP000018896"/>
    </source>
</evidence>
<comment type="caution">
    <text evidence="21">The sequence shown here is derived from an EMBL/GenBank/DDBJ whole genome shotgun (WGS) entry which is preliminary data.</text>
</comment>
<dbReference type="InterPro" id="IPR036615">
    <property type="entry name" value="Mur_ligase_C_dom_sf"/>
</dbReference>
<dbReference type="eggNOG" id="COG0285">
    <property type="taxonomic scope" value="Bacteria"/>
</dbReference>
<evidence type="ECO:0000256" key="18">
    <source>
        <dbReference type="PIRNR" id="PIRNR001563"/>
    </source>
</evidence>
<comment type="catalytic activity">
    <reaction evidence="16">
        <text>(6S)-5,6,7,8-tetrahydrofolyl-(gamma-L-Glu)(n) + L-glutamate + ATP = (6S)-5,6,7,8-tetrahydrofolyl-(gamma-L-Glu)(n+1) + ADP + phosphate + H(+)</text>
        <dbReference type="Rhea" id="RHEA:10580"/>
        <dbReference type="Rhea" id="RHEA-COMP:14738"/>
        <dbReference type="Rhea" id="RHEA-COMP:14740"/>
        <dbReference type="ChEBI" id="CHEBI:15378"/>
        <dbReference type="ChEBI" id="CHEBI:29985"/>
        <dbReference type="ChEBI" id="CHEBI:30616"/>
        <dbReference type="ChEBI" id="CHEBI:43474"/>
        <dbReference type="ChEBI" id="CHEBI:141005"/>
        <dbReference type="ChEBI" id="CHEBI:456216"/>
        <dbReference type="EC" id="6.3.2.17"/>
    </reaction>
</comment>
<keyword evidence="9 18" id="KW-0436">Ligase</keyword>
<proteinExistence type="inferred from homology"/>
<dbReference type="Proteomes" id="UP000018896">
    <property type="component" value="Unassembled WGS sequence"/>
</dbReference>
<dbReference type="SUPFAM" id="SSF53623">
    <property type="entry name" value="MurD-like peptide ligases, catalytic domain"/>
    <property type="match status" value="1"/>
</dbReference>
<evidence type="ECO:0000256" key="11">
    <source>
        <dbReference type="ARBA" id="ARBA00022741"/>
    </source>
</evidence>
<dbReference type="InterPro" id="IPR013221">
    <property type="entry name" value="Mur_ligase_cen"/>
</dbReference>
<dbReference type="InterPro" id="IPR018109">
    <property type="entry name" value="Folylpolyglutamate_synth_CS"/>
</dbReference>
<evidence type="ECO:0000256" key="10">
    <source>
        <dbReference type="ARBA" id="ARBA00022723"/>
    </source>
</evidence>
<evidence type="ECO:0000256" key="8">
    <source>
        <dbReference type="ARBA" id="ARBA00019357"/>
    </source>
</evidence>
<evidence type="ECO:0000256" key="7">
    <source>
        <dbReference type="ARBA" id="ARBA00013025"/>
    </source>
</evidence>
<keyword evidence="10" id="KW-0479">Metal-binding</keyword>
<evidence type="ECO:0000256" key="14">
    <source>
        <dbReference type="ARBA" id="ARBA00022909"/>
    </source>
</evidence>
<protein>
    <recommendedName>
        <fullName evidence="8">Dihydrofolate synthase/folylpolyglutamate synthase</fullName>
        <ecNumber evidence="6">6.3.2.12</ecNumber>
        <ecNumber evidence="7">6.3.2.17</ecNumber>
    </recommendedName>
    <alternativeName>
        <fullName evidence="15">Tetrahydrofolylpolyglutamate synthase</fullName>
    </alternativeName>
</protein>
<dbReference type="SUPFAM" id="SSF53244">
    <property type="entry name" value="MurD-like peptide ligases, peptide-binding domain"/>
    <property type="match status" value="1"/>
</dbReference>
<gene>
    <name evidence="21" type="ORF">JCM9157_2024</name>
</gene>
<dbReference type="GO" id="GO:0046872">
    <property type="term" value="F:metal ion binding"/>
    <property type="evidence" value="ECO:0007669"/>
    <property type="project" value="UniProtKB-KW"/>
</dbReference>
<dbReference type="PIRSF" id="PIRSF001563">
    <property type="entry name" value="Folylpolyglu_synth"/>
    <property type="match status" value="1"/>
</dbReference>
<name>W4QS60_HALA3</name>
<dbReference type="NCBIfam" id="TIGR01499">
    <property type="entry name" value="folC"/>
    <property type="match status" value="1"/>
</dbReference>
<keyword evidence="22" id="KW-1185">Reference proteome</keyword>
<dbReference type="Gene3D" id="3.40.1190.10">
    <property type="entry name" value="Mur-like, catalytic domain"/>
    <property type="match status" value="1"/>
</dbReference>
<evidence type="ECO:0000256" key="17">
    <source>
        <dbReference type="ARBA" id="ARBA00049161"/>
    </source>
</evidence>
<evidence type="ECO:0000256" key="4">
    <source>
        <dbReference type="ARBA" id="ARBA00008276"/>
    </source>
</evidence>
<dbReference type="PROSITE" id="PS01011">
    <property type="entry name" value="FOLYLPOLYGLU_SYNT_1"/>
    <property type="match status" value="1"/>
</dbReference>
<comment type="pathway">
    <text evidence="3">Cofactor biosynthesis; tetrahydrofolylpolyglutamate biosynthesis.</text>
</comment>
<dbReference type="Gene3D" id="3.90.190.20">
    <property type="entry name" value="Mur ligase, C-terminal domain"/>
    <property type="match status" value="1"/>
</dbReference>
<accession>W4QS60</accession>
<evidence type="ECO:0000256" key="16">
    <source>
        <dbReference type="ARBA" id="ARBA00047493"/>
    </source>
</evidence>
<comment type="pathway">
    <text evidence="2">Cofactor biosynthesis; tetrahydrofolate biosynthesis; 7,8-dihydrofolate from 2-amino-4-hydroxy-6-hydroxymethyl-7,8-dihydropteridine diphosphate and 4-aminobenzoate: step 2/2.</text>
</comment>
<dbReference type="GO" id="GO:0004326">
    <property type="term" value="F:tetrahydrofolylpolyglutamate synthase activity"/>
    <property type="evidence" value="ECO:0007669"/>
    <property type="project" value="UniProtKB-EC"/>
</dbReference>
<dbReference type="PROSITE" id="PS01012">
    <property type="entry name" value="FOLYLPOLYGLU_SYNT_2"/>
    <property type="match status" value="1"/>
</dbReference>
<feature type="domain" description="Mur ligase C-terminal" evidence="19">
    <location>
        <begin position="299"/>
        <end position="416"/>
    </location>
</feature>
<dbReference type="PANTHER" id="PTHR11136">
    <property type="entry name" value="FOLYLPOLYGLUTAMATE SYNTHASE-RELATED"/>
    <property type="match status" value="1"/>
</dbReference>
<dbReference type="InterPro" id="IPR036565">
    <property type="entry name" value="Mur-like_cat_sf"/>
</dbReference>
<dbReference type="InterPro" id="IPR004101">
    <property type="entry name" value="Mur_ligase_C"/>
</dbReference>
<keyword evidence="13" id="KW-0460">Magnesium</keyword>
<dbReference type="GO" id="GO:0005524">
    <property type="term" value="F:ATP binding"/>
    <property type="evidence" value="ECO:0007669"/>
    <property type="project" value="UniProtKB-KW"/>
</dbReference>
<dbReference type="GO" id="GO:0046656">
    <property type="term" value="P:folic acid biosynthetic process"/>
    <property type="evidence" value="ECO:0007669"/>
    <property type="project" value="UniProtKB-KW"/>
</dbReference>
<dbReference type="GO" id="GO:0008841">
    <property type="term" value="F:dihydrofolate synthase activity"/>
    <property type="evidence" value="ECO:0007669"/>
    <property type="project" value="UniProtKB-EC"/>
</dbReference>
<evidence type="ECO:0000256" key="5">
    <source>
        <dbReference type="ARBA" id="ARBA00011245"/>
    </source>
</evidence>
<dbReference type="EMBL" id="BAUV01000012">
    <property type="protein sequence ID" value="GAE34940.1"/>
    <property type="molecule type" value="Genomic_DNA"/>
</dbReference>